<dbReference type="SUPFAM" id="SSF50199">
    <property type="entry name" value="Staphylococcal nuclease"/>
    <property type="match status" value="1"/>
</dbReference>
<keyword evidence="1" id="KW-0732">Signal</keyword>
<organism evidence="2 3">
    <name type="scientific">Tolypothrix campylonemoides VB511288_2</name>
    <dbReference type="NCBI Taxonomy" id="3232311"/>
    <lineage>
        <taxon>Bacteria</taxon>
        <taxon>Bacillati</taxon>
        <taxon>Cyanobacteriota</taxon>
        <taxon>Cyanophyceae</taxon>
        <taxon>Nostocales</taxon>
        <taxon>Tolypothrichaceae</taxon>
        <taxon>Tolypothrix</taxon>
    </lineage>
</organism>
<keyword evidence="3" id="KW-1185">Reference proteome</keyword>
<feature type="signal peptide" evidence="1">
    <location>
        <begin position="1"/>
        <end position="25"/>
    </location>
</feature>
<evidence type="ECO:0000313" key="3">
    <source>
        <dbReference type="Proteomes" id="UP001629223"/>
    </source>
</evidence>
<protein>
    <submittedName>
        <fullName evidence="2">Thermonuclease family protein</fullName>
    </submittedName>
</protein>
<dbReference type="EMBL" id="JBFPMW010000024">
    <property type="protein sequence ID" value="MFL9823038.1"/>
    <property type="molecule type" value="Genomic_DNA"/>
</dbReference>
<dbReference type="InterPro" id="IPR002071">
    <property type="entry name" value="Thermonucl_AS"/>
</dbReference>
<gene>
    <name evidence="2" type="ORF">AB0756_39035</name>
</gene>
<dbReference type="Gene3D" id="2.40.50.90">
    <property type="match status" value="1"/>
</dbReference>
<evidence type="ECO:0000256" key="1">
    <source>
        <dbReference type="SAM" id="SignalP"/>
    </source>
</evidence>
<reference evidence="2 3" key="1">
    <citation type="submission" date="2024-07" db="EMBL/GenBank/DDBJ databases">
        <authorList>
            <person name="Tripathy S."/>
        </authorList>
    </citation>
    <scope>NUCLEOTIDE SEQUENCE [LARGE SCALE GENOMIC DNA]</scope>
    <source>
        <strain evidence="2 3">VB511288_2</strain>
    </source>
</reference>
<dbReference type="RefSeq" id="WP_408037371.1">
    <property type="nucleotide sequence ID" value="NZ_JBFPMW010000024.1"/>
</dbReference>
<feature type="chain" id="PRO_5047424878" evidence="1">
    <location>
        <begin position="26"/>
        <end position="97"/>
    </location>
</feature>
<proteinExistence type="predicted"/>
<evidence type="ECO:0000313" key="2">
    <source>
        <dbReference type="EMBL" id="MFL9823038.1"/>
    </source>
</evidence>
<dbReference type="Proteomes" id="UP001629223">
    <property type="component" value="Unassembled WGS sequence"/>
</dbReference>
<dbReference type="PROSITE" id="PS01123">
    <property type="entry name" value="TNASE_1"/>
    <property type="match status" value="1"/>
</dbReference>
<comment type="caution">
    <text evidence="2">The sequence shown here is derived from an EMBL/GenBank/DDBJ whole genome shotgun (WGS) entry which is preliminary data.</text>
</comment>
<accession>A0ABW8XPA4</accession>
<dbReference type="InterPro" id="IPR035437">
    <property type="entry name" value="SNase_OB-fold_sf"/>
</dbReference>
<sequence>MRRTKHPKLLLLTVAIALSPWAAVAQNLSNIVSVGDGDTVRISANGKTETIRMACIDAPERAQAPWGAAATQRLRQLLPKGQAVRVREIERDSEANG</sequence>
<name>A0ABW8XPA4_9CYAN</name>